<dbReference type="InterPro" id="IPR013088">
    <property type="entry name" value="Znf_NHR/GATA"/>
</dbReference>
<evidence type="ECO:0000256" key="4">
    <source>
        <dbReference type="PROSITE-ProRule" id="PRU00094"/>
    </source>
</evidence>
<dbReference type="OrthoDB" id="2162994at2759"/>
<dbReference type="GO" id="GO:0008270">
    <property type="term" value="F:zinc ion binding"/>
    <property type="evidence" value="ECO:0007669"/>
    <property type="project" value="UniProtKB-KW"/>
</dbReference>
<dbReference type="PANTHER" id="PTHR45658:SF122">
    <property type="entry name" value="GATA ZINC FINGER DOMAIN-CONTAINING PROTEIN 6"/>
    <property type="match status" value="1"/>
</dbReference>
<keyword evidence="3" id="KW-0862">Zinc</keyword>
<evidence type="ECO:0000256" key="3">
    <source>
        <dbReference type="ARBA" id="ARBA00022833"/>
    </source>
</evidence>
<evidence type="ECO:0000256" key="2">
    <source>
        <dbReference type="ARBA" id="ARBA00022771"/>
    </source>
</evidence>
<feature type="compositionally biased region" description="Low complexity" evidence="5">
    <location>
        <begin position="363"/>
        <end position="383"/>
    </location>
</feature>
<sequence length="403" mass="43341">MDLSLVCGSDAPAARPAETPCGATAAVSGISEKDVDCPALLSPTPSANEPAFAAKDGSAKKACGDEKRASTKSILEKYRSDLREVAEKCKVLSQFAEQYGPERNKFNAQPSDDLVIDMARKAYEVLMVFMAIRRERMSASTDCDTMEYIRKRRTVLSPARTKTRKRSKRTEAALPNSCRSCGISETPEWRRGPDGARTLCNACGLHYAKLNKKRATEAGVQSADADAHVAGKGDMALYHAPAMTLPSAGDAGALAPLSAPAAPGGGAVAQHHFAPALPPTAHHQHHMLAYTQQHQQHYAHHYPSQPYSADPRAYTWQPPAYRQNPPPPLQQQQYHPQHQPSAIQAVLASQPASAKPAYSEYFPHPAHQPQQQGPATAAQGPAHSAQNTTAKPSKASPISRILG</sequence>
<feature type="region of interest" description="Disordered" evidence="5">
    <location>
        <begin position="292"/>
        <end position="403"/>
    </location>
</feature>
<name>A0A9W7Y9V8_9FUNG</name>
<dbReference type="AlphaFoldDB" id="A0A9W7Y9V8"/>
<dbReference type="GO" id="GO:0043565">
    <property type="term" value="F:sequence-specific DNA binding"/>
    <property type="evidence" value="ECO:0007669"/>
    <property type="project" value="InterPro"/>
</dbReference>
<dbReference type="PROSITE" id="PS50114">
    <property type="entry name" value="GATA_ZN_FINGER_2"/>
    <property type="match status" value="1"/>
</dbReference>
<dbReference type="CDD" id="cd00202">
    <property type="entry name" value="ZnF_GATA"/>
    <property type="match status" value="1"/>
</dbReference>
<dbReference type="PROSITE" id="PS00344">
    <property type="entry name" value="GATA_ZN_FINGER_1"/>
    <property type="match status" value="1"/>
</dbReference>
<dbReference type="InterPro" id="IPR000679">
    <property type="entry name" value="Znf_GATA"/>
</dbReference>
<dbReference type="Pfam" id="PF00320">
    <property type="entry name" value="GATA"/>
    <property type="match status" value="1"/>
</dbReference>
<evidence type="ECO:0000313" key="8">
    <source>
        <dbReference type="Proteomes" id="UP001143981"/>
    </source>
</evidence>
<keyword evidence="1" id="KW-0479">Metal-binding</keyword>
<reference evidence="7" key="1">
    <citation type="submission" date="2022-07" db="EMBL/GenBank/DDBJ databases">
        <title>Phylogenomic reconstructions and comparative analyses of Kickxellomycotina fungi.</title>
        <authorList>
            <person name="Reynolds N.K."/>
            <person name="Stajich J.E."/>
            <person name="Barry K."/>
            <person name="Grigoriev I.V."/>
            <person name="Crous P."/>
            <person name="Smith M.E."/>
        </authorList>
    </citation>
    <scope>NUCLEOTIDE SEQUENCE</scope>
    <source>
        <strain evidence="7">BCRC 34381</strain>
    </source>
</reference>
<feature type="compositionally biased region" description="Low complexity" evidence="5">
    <location>
        <begin position="292"/>
        <end position="308"/>
    </location>
</feature>
<dbReference type="PANTHER" id="PTHR45658">
    <property type="entry name" value="GATA TRANSCRIPTION FACTOR"/>
    <property type="match status" value="1"/>
</dbReference>
<organism evidence="7 8">
    <name type="scientific">Coemansia biformis</name>
    <dbReference type="NCBI Taxonomy" id="1286918"/>
    <lineage>
        <taxon>Eukaryota</taxon>
        <taxon>Fungi</taxon>
        <taxon>Fungi incertae sedis</taxon>
        <taxon>Zoopagomycota</taxon>
        <taxon>Kickxellomycotina</taxon>
        <taxon>Kickxellomycetes</taxon>
        <taxon>Kickxellales</taxon>
        <taxon>Kickxellaceae</taxon>
        <taxon>Coemansia</taxon>
    </lineage>
</organism>
<comment type="caution">
    <text evidence="7">The sequence shown here is derived from an EMBL/GenBank/DDBJ whole genome shotgun (WGS) entry which is preliminary data.</text>
</comment>
<dbReference type="Gene3D" id="3.30.50.10">
    <property type="entry name" value="Erythroid Transcription Factor GATA-1, subunit A"/>
    <property type="match status" value="1"/>
</dbReference>
<keyword evidence="8" id="KW-1185">Reference proteome</keyword>
<dbReference type="EMBL" id="JANBOI010000716">
    <property type="protein sequence ID" value="KAJ1728900.1"/>
    <property type="molecule type" value="Genomic_DNA"/>
</dbReference>
<proteinExistence type="predicted"/>
<accession>A0A9W7Y9V8</accession>
<evidence type="ECO:0000259" key="6">
    <source>
        <dbReference type="PROSITE" id="PS50114"/>
    </source>
</evidence>
<dbReference type="GO" id="GO:0006355">
    <property type="term" value="P:regulation of DNA-templated transcription"/>
    <property type="evidence" value="ECO:0007669"/>
    <property type="project" value="InterPro"/>
</dbReference>
<protein>
    <recommendedName>
        <fullName evidence="6">GATA-type domain-containing protein</fullName>
    </recommendedName>
</protein>
<evidence type="ECO:0000313" key="7">
    <source>
        <dbReference type="EMBL" id="KAJ1728900.1"/>
    </source>
</evidence>
<feature type="domain" description="GATA-type" evidence="6">
    <location>
        <begin position="177"/>
        <end position="214"/>
    </location>
</feature>
<keyword evidence="2 4" id="KW-0863">Zinc-finger</keyword>
<gene>
    <name evidence="7" type="ORF">LPJ61_003792</name>
</gene>
<feature type="compositionally biased region" description="Low complexity" evidence="5">
    <location>
        <begin position="330"/>
        <end position="340"/>
    </location>
</feature>
<dbReference type="Proteomes" id="UP001143981">
    <property type="component" value="Unassembled WGS sequence"/>
</dbReference>
<evidence type="ECO:0000256" key="1">
    <source>
        <dbReference type="ARBA" id="ARBA00022723"/>
    </source>
</evidence>
<dbReference type="SUPFAM" id="SSF57716">
    <property type="entry name" value="Glucocorticoid receptor-like (DNA-binding domain)"/>
    <property type="match status" value="1"/>
</dbReference>
<dbReference type="SMART" id="SM00401">
    <property type="entry name" value="ZnF_GATA"/>
    <property type="match status" value="1"/>
</dbReference>
<evidence type="ECO:0000256" key="5">
    <source>
        <dbReference type="SAM" id="MobiDB-lite"/>
    </source>
</evidence>
<dbReference type="InterPro" id="IPR051140">
    <property type="entry name" value="GATA_TF"/>
</dbReference>